<dbReference type="Pfam" id="PF01033">
    <property type="entry name" value="Somatomedin_B"/>
    <property type="match status" value="1"/>
</dbReference>
<dbReference type="Gene3D" id="2.20.100.10">
    <property type="entry name" value="Thrombospondin type-1 (TSP1) repeat"/>
    <property type="match status" value="1"/>
</dbReference>
<organism evidence="5 6">
    <name type="scientific">Plectus sambesii</name>
    <dbReference type="NCBI Taxonomy" id="2011161"/>
    <lineage>
        <taxon>Eukaryota</taxon>
        <taxon>Metazoa</taxon>
        <taxon>Ecdysozoa</taxon>
        <taxon>Nematoda</taxon>
        <taxon>Chromadorea</taxon>
        <taxon>Plectida</taxon>
        <taxon>Plectina</taxon>
        <taxon>Plectoidea</taxon>
        <taxon>Plectidae</taxon>
        <taxon>Plectus</taxon>
    </lineage>
</organism>
<evidence type="ECO:0000256" key="1">
    <source>
        <dbReference type="ARBA" id="ARBA00022729"/>
    </source>
</evidence>
<keyword evidence="3" id="KW-0325">Glycoprotein</keyword>
<dbReference type="InterPro" id="IPR039942">
    <property type="entry name" value="SBSPO"/>
</dbReference>
<dbReference type="PROSITE" id="PS00524">
    <property type="entry name" value="SMB_1"/>
    <property type="match status" value="1"/>
</dbReference>
<evidence type="ECO:0000256" key="2">
    <source>
        <dbReference type="ARBA" id="ARBA00023157"/>
    </source>
</evidence>
<dbReference type="Pfam" id="PF25031">
    <property type="entry name" value="SBSPON_C"/>
    <property type="match status" value="1"/>
</dbReference>
<evidence type="ECO:0000256" key="3">
    <source>
        <dbReference type="ARBA" id="ARBA00023180"/>
    </source>
</evidence>
<dbReference type="InterPro" id="IPR000884">
    <property type="entry name" value="TSP1_rpt"/>
</dbReference>
<reference evidence="6" key="1">
    <citation type="submission" date="2022-11" db="UniProtKB">
        <authorList>
            <consortium name="WormBaseParasite"/>
        </authorList>
    </citation>
    <scope>IDENTIFICATION</scope>
</reference>
<keyword evidence="1" id="KW-0732">Signal</keyword>
<dbReference type="InterPro" id="IPR036024">
    <property type="entry name" value="Somatomedin_B-like_dom_sf"/>
</dbReference>
<feature type="domain" description="SMB" evidence="4">
    <location>
        <begin position="224"/>
        <end position="248"/>
    </location>
</feature>
<dbReference type="Gene3D" id="4.10.410.20">
    <property type="match status" value="1"/>
</dbReference>
<keyword evidence="5" id="KW-1185">Reference proteome</keyword>
<dbReference type="PROSITE" id="PS50958">
    <property type="entry name" value="SMB_2"/>
    <property type="match status" value="1"/>
</dbReference>
<dbReference type="PROSITE" id="PS50092">
    <property type="entry name" value="TSP1"/>
    <property type="match status" value="1"/>
</dbReference>
<evidence type="ECO:0000313" key="6">
    <source>
        <dbReference type="WBParaSite" id="PSAMB.scaffold275size59647.g4157.t1"/>
    </source>
</evidence>
<name>A0A914VYA5_9BILA</name>
<dbReference type="WBParaSite" id="PSAMB.scaffold275size59647.g4157.t1">
    <property type="protein sequence ID" value="PSAMB.scaffold275size59647.g4157.t1"/>
    <property type="gene ID" value="PSAMB.scaffold275size59647.g4157"/>
</dbReference>
<dbReference type="PANTHER" id="PTHR20920">
    <property type="entry name" value="RPE-SPONDIN"/>
    <property type="match status" value="1"/>
</dbReference>
<evidence type="ECO:0000313" key="5">
    <source>
        <dbReference type="Proteomes" id="UP000887566"/>
    </source>
</evidence>
<dbReference type="SUPFAM" id="SSF82895">
    <property type="entry name" value="TSP-1 type 1 repeat"/>
    <property type="match status" value="1"/>
</dbReference>
<dbReference type="InterPro" id="IPR036383">
    <property type="entry name" value="TSP1_rpt_sf"/>
</dbReference>
<evidence type="ECO:0000259" key="4">
    <source>
        <dbReference type="PROSITE" id="PS50958"/>
    </source>
</evidence>
<protein>
    <submittedName>
        <fullName evidence="6">SMB domain-containing protein</fullName>
    </submittedName>
</protein>
<dbReference type="InterPro" id="IPR001212">
    <property type="entry name" value="Somatomedin_B_dom"/>
</dbReference>
<accession>A0A914VYA5</accession>
<dbReference type="PANTHER" id="PTHR20920:SF5">
    <property type="entry name" value="SMB DOMAIN-CONTAINING PROTEIN"/>
    <property type="match status" value="1"/>
</dbReference>
<proteinExistence type="predicted"/>
<sequence length="438" mass="48815">MLIRAAVSVPERGIAGQKSPALLNGLPAHSAQRRPSIASSWLTPLDPHMPALIDSLLLLFFSITFLPPSTYAGCYQRRLCCDGRNVSCSAIEDGIAHLPTVAYPDTEQPRRIGQLKLPEWFDIEGSGSGGEPYEFVTESPAMITKRETASWIEEQPSNTSPAFSVQHLLLGLPYFPNGVFSEHVRYHGGQPILRYSLLNQHIPLTIEEEVLSNYAYLAAGETACYCDAECVRLGDCCSDYTFVCPPSECYVSTWSYWSSCEPNDGAKCGSGVRLRSRTILREERFGGQLCPPLTESAVCFRPCAEQSEEAVLTTALLLPYRYADKRAGVTRNNIYWDLPEVVKKVEKLSQYCVVYEIGWANRNCVEKQAKTSLTTGKQICAECQPEAQMHRDDQRCSSDLRDGQLGFWKLIGPQSFNFSLHHTCISTQNKQQITQSKA</sequence>
<dbReference type="InterPro" id="IPR056801">
    <property type="entry name" value="SBSPON_C"/>
</dbReference>
<keyword evidence="2" id="KW-1015">Disulfide bond</keyword>
<dbReference type="SUPFAM" id="SSF90188">
    <property type="entry name" value="Somatomedin B domain"/>
    <property type="match status" value="1"/>
</dbReference>
<dbReference type="SMART" id="SM00209">
    <property type="entry name" value="TSP1"/>
    <property type="match status" value="1"/>
</dbReference>
<dbReference type="InterPro" id="IPR044004">
    <property type="entry name" value="TSP1_spondin_dom"/>
</dbReference>
<dbReference type="AlphaFoldDB" id="A0A914VYA5"/>
<dbReference type="Proteomes" id="UP000887566">
    <property type="component" value="Unplaced"/>
</dbReference>
<dbReference type="Pfam" id="PF19028">
    <property type="entry name" value="TSP1_spondin"/>
    <property type="match status" value="1"/>
</dbReference>